<evidence type="ECO:0000313" key="2">
    <source>
        <dbReference type="Proteomes" id="UP000295499"/>
    </source>
</evidence>
<dbReference type="OrthoDB" id="190848at2"/>
<dbReference type="Pfam" id="PF11185">
    <property type="entry name" value="DUF2971"/>
    <property type="match status" value="1"/>
</dbReference>
<evidence type="ECO:0008006" key="3">
    <source>
        <dbReference type="Google" id="ProtNLM"/>
    </source>
</evidence>
<gene>
    <name evidence="1" type="ORF">CLV32_0932</name>
</gene>
<reference evidence="1 2" key="1">
    <citation type="submission" date="2019-03" db="EMBL/GenBank/DDBJ databases">
        <title>Genomic Encyclopedia of Archaeal and Bacterial Type Strains, Phase II (KMG-II): from individual species to whole genera.</title>
        <authorList>
            <person name="Goeker M."/>
        </authorList>
    </citation>
    <scope>NUCLEOTIDE SEQUENCE [LARGE SCALE GENOMIC DNA]</scope>
    <source>
        <strain evidence="1 2">DSM 19034</strain>
    </source>
</reference>
<dbReference type="AlphaFoldDB" id="A0A4R6IQL4"/>
<dbReference type="InterPro" id="IPR021352">
    <property type="entry name" value="DUF2971"/>
</dbReference>
<name>A0A4R6IQL4_9SPHI</name>
<organism evidence="1 2">
    <name type="scientific">Pedobacter duraquae</name>
    <dbReference type="NCBI Taxonomy" id="425511"/>
    <lineage>
        <taxon>Bacteria</taxon>
        <taxon>Pseudomonadati</taxon>
        <taxon>Bacteroidota</taxon>
        <taxon>Sphingobacteriia</taxon>
        <taxon>Sphingobacteriales</taxon>
        <taxon>Sphingobacteriaceae</taxon>
        <taxon>Pedobacter</taxon>
    </lineage>
</organism>
<dbReference type="EMBL" id="SNWM01000001">
    <property type="protein sequence ID" value="TDO24640.1"/>
    <property type="molecule type" value="Genomic_DNA"/>
</dbReference>
<proteinExistence type="predicted"/>
<keyword evidence="2" id="KW-1185">Reference proteome</keyword>
<accession>A0A4R6IQL4</accession>
<sequence>MNKPNELDNIYKYTSLESGSKILSGLTLKFTNPRDFNDPFDCNIDGVYFDTASVDSYTANDLKVLHNEFPTLKDNLHLIAPAFESSVKNKIQQCAVTCFSLNAKSELMWAHYGDSHRGICIEFNNSLFEQFHKIKIDVEGT</sequence>
<dbReference type="RefSeq" id="WP_133552800.1">
    <property type="nucleotide sequence ID" value="NZ_SNWM01000001.1"/>
</dbReference>
<protein>
    <recommendedName>
        <fullName evidence="3">DUF2971 family protein</fullName>
    </recommendedName>
</protein>
<evidence type="ECO:0000313" key="1">
    <source>
        <dbReference type="EMBL" id="TDO24640.1"/>
    </source>
</evidence>
<dbReference type="Proteomes" id="UP000295499">
    <property type="component" value="Unassembled WGS sequence"/>
</dbReference>
<comment type="caution">
    <text evidence="1">The sequence shown here is derived from an EMBL/GenBank/DDBJ whole genome shotgun (WGS) entry which is preliminary data.</text>
</comment>